<evidence type="ECO:0000313" key="2">
    <source>
        <dbReference type="Proteomes" id="UP000199448"/>
    </source>
</evidence>
<protein>
    <recommendedName>
        <fullName evidence="3">Glutamate dehydrogenase</fullName>
    </recommendedName>
</protein>
<reference evidence="1 2" key="1">
    <citation type="submission" date="2016-10" db="EMBL/GenBank/DDBJ databases">
        <authorList>
            <person name="de Groot N.N."/>
        </authorList>
    </citation>
    <scope>NUCLEOTIDE SEQUENCE [LARGE SCALE GENOMIC DNA]</scope>
    <source>
        <strain evidence="1 2">DSM 23553</strain>
    </source>
</reference>
<evidence type="ECO:0000313" key="1">
    <source>
        <dbReference type="EMBL" id="SEE47319.1"/>
    </source>
</evidence>
<dbReference type="Proteomes" id="UP000199448">
    <property type="component" value="Unassembled WGS sequence"/>
</dbReference>
<dbReference type="STRING" id="390640.SAMN04488034_101622"/>
<dbReference type="NCBIfam" id="NF047659">
    <property type="entry name" value="THC0290_0291_fam"/>
    <property type="match status" value="1"/>
</dbReference>
<name>A0A1H5J4B1_9FLAO</name>
<dbReference type="RefSeq" id="WP_093111593.1">
    <property type="nucleotide sequence ID" value="NZ_FNGG01000001.1"/>
</dbReference>
<evidence type="ECO:0008006" key="3">
    <source>
        <dbReference type="Google" id="ProtNLM"/>
    </source>
</evidence>
<dbReference type="Gene3D" id="2.40.160.20">
    <property type="match status" value="1"/>
</dbReference>
<gene>
    <name evidence="1" type="ORF">SAMN04488034_101622</name>
</gene>
<keyword evidence="2" id="KW-1185">Reference proteome</keyword>
<dbReference type="AlphaFoldDB" id="A0A1H5J4B1"/>
<organism evidence="1 2">
    <name type="scientific">Salinimicrobium catena</name>
    <dbReference type="NCBI Taxonomy" id="390640"/>
    <lineage>
        <taxon>Bacteria</taxon>
        <taxon>Pseudomonadati</taxon>
        <taxon>Bacteroidota</taxon>
        <taxon>Flavobacteriia</taxon>
        <taxon>Flavobacteriales</taxon>
        <taxon>Flavobacteriaceae</taxon>
        <taxon>Salinimicrobium</taxon>
    </lineage>
</organism>
<accession>A0A1H5J4B1</accession>
<dbReference type="OrthoDB" id="1142271at2"/>
<proteinExistence type="predicted"/>
<dbReference type="EMBL" id="FNUG01000001">
    <property type="protein sequence ID" value="SEE47319.1"/>
    <property type="molecule type" value="Genomic_DNA"/>
</dbReference>
<sequence length="258" mass="29848">MTNLTRTLCIVMLLFFFGKESALAQKGLLGQEIGIVAGPVAYYTDYGLRYNMETNTSNTGIGVGLVYYINFAYRADCNCYTRDTYFNDHFRIRAEVDYHWGELNHFGPIARNEGPNGLLRNMIGSTKVFEMGAHLEYYPFSIRDYTAYAYPISPFASLGFNFVEYDPYTYSELGEPLEDYLFHTFQGGVSQEAGSTWSIVLGIGTRYKVAPFSDLVVNLQWRYYNTDWIDGLDHDNPQNKFNDMMFWLNFGYIYYLNF</sequence>